<keyword evidence="1" id="KW-1185">Reference proteome</keyword>
<reference evidence="2" key="1">
    <citation type="submission" date="2025-08" db="UniProtKB">
        <authorList>
            <consortium name="RefSeq"/>
        </authorList>
    </citation>
    <scope>IDENTIFICATION</scope>
    <source>
        <strain evidence="2">Tuebingen</strain>
        <tissue evidence="2">Fibroblasts and whole tissue</tissue>
    </source>
</reference>
<dbReference type="RefSeq" id="XP_073786570.1">
    <property type="nucleotide sequence ID" value="XM_073930469.1"/>
</dbReference>
<gene>
    <name evidence="2" type="primary">LOC100500933</name>
</gene>
<evidence type="ECO:0000313" key="1">
    <source>
        <dbReference type="Proteomes" id="UP000000437"/>
    </source>
</evidence>
<proteinExistence type="predicted"/>
<name>A0AC58HX84_DANRE</name>
<dbReference type="Proteomes" id="UP000000437">
    <property type="component" value="Chromosome 19"/>
</dbReference>
<evidence type="ECO:0000313" key="2">
    <source>
        <dbReference type="RefSeq" id="XP_073786570.1"/>
    </source>
</evidence>
<accession>A0AC58HX84</accession>
<sequence>MGKLQSKHAYKRRENPEGDAFKEVACSEELDRNKQDLCVREAEEDHLSDHYCSLQVTLPPQRLLETSESLHSCPENGRQHPQKDTVRRSGKTDEKECNVSITDENQQEWMITLYDLDIFGIAAPAFSVTWSIRNHSNMINSFIHFLVGLVPLLIWGRHSGMNHQLIQHTFYRAHTNSTQKCQLTQPRLKPATFFL</sequence>
<protein>
    <submittedName>
        <fullName evidence="2">Naked cuticle-like protein 3 isoform X4</fullName>
    </submittedName>
</protein>
<organism evidence="1 2">
    <name type="scientific">Danio rerio</name>
    <name type="common">Zebrafish</name>
    <name type="synonym">Brachydanio rerio</name>
    <dbReference type="NCBI Taxonomy" id="7955"/>
    <lineage>
        <taxon>Eukaryota</taxon>
        <taxon>Metazoa</taxon>
        <taxon>Chordata</taxon>
        <taxon>Craniata</taxon>
        <taxon>Vertebrata</taxon>
        <taxon>Euteleostomi</taxon>
        <taxon>Actinopterygii</taxon>
        <taxon>Neopterygii</taxon>
        <taxon>Teleostei</taxon>
        <taxon>Ostariophysi</taxon>
        <taxon>Cypriniformes</taxon>
        <taxon>Danionidae</taxon>
        <taxon>Danioninae</taxon>
        <taxon>Danio</taxon>
    </lineage>
</organism>